<sequence length="132" mass="14558">MSENNEATMENEMVETVENGAVAEQLSEKDKQAKTNAMIAYGCMLVGLFTGIFWIIGAVWAMIKKSDAQGTKFHSHYNNITTTFWVGLGLTIVGIITAAFIIGYLILIANLIWCIYRVVKGLARITSDKAYA</sequence>
<feature type="transmembrane region" description="Helical" evidence="1">
    <location>
        <begin position="83"/>
        <end position="116"/>
    </location>
</feature>
<reference evidence="3" key="1">
    <citation type="submission" date="2016-06" db="EMBL/GenBank/DDBJ databases">
        <authorList>
            <person name="Rodrigo-Torres L."/>
            <person name="Arahal R.D."/>
            <person name="Lucena T."/>
        </authorList>
    </citation>
    <scope>NUCLEOTIDE SEQUENCE [LARGE SCALE GENOMIC DNA]</scope>
    <source>
        <strain evidence="3">CECT8203</strain>
    </source>
</reference>
<organism evidence="2 3">
    <name type="scientific">Vibrio thalassae</name>
    <dbReference type="NCBI Taxonomy" id="1243014"/>
    <lineage>
        <taxon>Bacteria</taxon>
        <taxon>Pseudomonadati</taxon>
        <taxon>Pseudomonadota</taxon>
        <taxon>Gammaproteobacteria</taxon>
        <taxon>Vibrionales</taxon>
        <taxon>Vibrionaceae</taxon>
        <taxon>Vibrio</taxon>
    </lineage>
</organism>
<accession>A0A240EGC7</accession>
<protein>
    <recommendedName>
        <fullName evidence="4">DUF4870 domain-containing protein</fullName>
    </recommendedName>
</protein>
<dbReference type="EMBL" id="OANU01000012">
    <property type="protein sequence ID" value="SNX47748.1"/>
    <property type="molecule type" value="Genomic_DNA"/>
</dbReference>
<evidence type="ECO:0000313" key="2">
    <source>
        <dbReference type="EMBL" id="SNX47748.1"/>
    </source>
</evidence>
<keyword evidence="1" id="KW-0472">Membrane</keyword>
<keyword evidence="1" id="KW-0812">Transmembrane</keyword>
<proteinExistence type="predicted"/>
<name>A0A240EGC7_9VIBR</name>
<evidence type="ECO:0000256" key="1">
    <source>
        <dbReference type="SAM" id="Phobius"/>
    </source>
</evidence>
<dbReference type="AlphaFoldDB" id="A0A240EGC7"/>
<dbReference type="Proteomes" id="UP000219336">
    <property type="component" value="Unassembled WGS sequence"/>
</dbReference>
<keyword evidence="1" id="KW-1133">Transmembrane helix</keyword>
<gene>
    <name evidence="2" type="ORF">VTH8203_01363</name>
</gene>
<evidence type="ECO:0000313" key="3">
    <source>
        <dbReference type="Proteomes" id="UP000219336"/>
    </source>
</evidence>
<dbReference type="RefSeq" id="WP_244181153.1">
    <property type="nucleotide sequence ID" value="NZ_JBHSII010000006.1"/>
</dbReference>
<feature type="transmembrane region" description="Helical" evidence="1">
    <location>
        <begin position="39"/>
        <end position="63"/>
    </location>
</feature>
<evidence type="ECO:0008006" key="4">
    <source>
        <dbReference type="Google" id="ProtNLM"/>
    </source>
</evidence>
<keyword evidence="3" id="KW-1185">Reference proteome</keyword>